<protein>
    <submittedName>
        <fullName evidence="1">Uncharacterized protein</fullName>
    </submittedName>
</protein>
<accession>A0ABD1ZWF5</accession>
<evidence type="ECO:0000313" key="2">
    <source>
        <dbReference type="Proteomes" id="UP001607302"/>
    </source>
</evidence>
<dbReference type="AlphaFoldDB" id="A0ABD1ZWF5"/>
<dbReference type="EMBL" id="JAUDFV010000165">
    <property type="protein sequence ID" value="KAL2712691.1"/>
    <property type="molecule type" value="Genomic_DNA"/>
</dbReference>
<organism evidence="1 2">
    <name type="scientific">Vespula squamosa</name>
    <name type="common">Southern yellow jacket</name>
    <name type="synonym">Wasp</name>
    <dbReference type="NCBI Taxonomy" id="30214"/>
    <lineage>
        <taxon>Eukaryota</taxon>
        <taxon>Metazoa</taxon>
        <taxon>Ecdysozoa</taxon>
        <taxon>Arthropoda</taxon>
        <taxon>Hexapoda</taxon>
        <taxon>Insecta</taxon>
        <taxon>Pterygota</taxon>
        <taxon>Neoptera</taxon>
        <taxon>Endopterygota</taxon>
        <taxon>Hymenoptera</taxon>
        <taxon>Apocrita</taxon>
        <taxon>Aculeata</taxon>
        <taxon>Vespoidea</taxon>
        <taxon>Vespidae</taxon>
        <taxon>Vespinae</taxon>
        <taxon>Vespula</taxon>
    </lineage>
</organism>
<evidence type="ECO:0000313" key="1">
    <source>
        <dbReference type="EMBL" id="KAL2712691.1"/>
    </source>
</evidence>
<keyword evidence="2" id="KW-1185">Reference proteome</keyword>
<proteinExistence type="predicted"/>
<name>A0ABD1ZWF5_VESSQ</name>
<comment type="caution">
    <text evidence="1">The sequence shown here is derived from an EMBL/GenBank/DDBJ whole genome shotgun (WGS) entry which is preliminary data.</text>
</comment>
<gene>
    <name evidence="1" type="ORF">V1478_017646</name>
</gene>
<sequence length="75" mass="8587">MNDDSTGADVISFPFQGLVTIIINHFYSRVNVIGILRVPRRTSTTTLQNVIMIRQWNFFPYNTLLAVVVESEVQE</sequence>
<dbReference type="Proteomes" id="UP001607302">
    <property type="component" value="Unassembled WGS sequence"/>
</dbReference>
<reference evidence="1 2" key="1">
    <citation type="journal article" date="2024" name="Ann. Entomol. Soc. Am.">
        <title>Genomic analyses of the southern and eastern yellowjacket wasps (Hymenoptera: Vespidae) reveal evolutionary signatures of social life.</title>
        <authorList>
            <person name="Catto M.A."/>
            <person name="Caine P.B."/>
            <person name="Orr S.E."/>
            <person name="Hunt B.G."/>
            <person name="Goodisman M.A.D."/>
        </authorList>
    </citation>
    <scope>NUCLEOTIDE SEQUENCE [LARGE SCALE GENOMIC DNA]</scope>
    <source>
        <strain evidence="1">233</strain>
        <tissue evidence="1">Head and thorax</tissue>
    </source>
</reference>